<evidence type="ECO:0000256" key="6">
    <source>
        <dbReference type="ARBA" id="ARBA00023098"/>
    </source>
</evidence>
<name>A0A5C3MMM0_9AGAM</name>
<dbReference type="PROSITE" id="PS50035">
    <property type="entry name" value="PLD"/>
    <property type="match status" value="1"/>
</dbReference>
<dbReference type="SMART" id="SM00155">
    <property type="entry name" value="PLDc"/>
    <property type="match status" value="2"/>
</dbReference>
<keyword evidence="3 10" id="KW-0444">Lipid biosynthesis</keyword>
<gene>
    <name evidence="12" type="ORF">OE88DRAFT_1667261</name>
</gene>
<dbReference type="GO" id="GO:0032049">
    <property type="term" value="P:cardiolipin biosynthetic process"/>
    <property type="evidence" value="ECO:0007669"/>
    <property type="project" value="InterPro"/>
</dbReference>
<keyword evidence="6 10" id="KW-0443">Lipid metabolism</keyword>
<dbReference type="STRING" id="5364.A0A5C3MMM0"/>
<proteinExistence type="inferred from homology"/>
<dbReference type="GO" id="GO:0005524">
    <property type="term" value="F:ATP binding"/>
    <property type="evidence" value="ECO:0007669"/>
    <property type="project" value="UniProtKB-KW"/>
</dbReference>
<dbReference type="InterPro" id="IPR016270">
    <property type="entry name" value="PGS1"/>
</dbReference>
<dbReference type="GO" id="GO:0008444">
    <property type="term" value="F:CDP-diacylglycerol-glycerol-3-phosphate 3-phosphatidyltransferase activity"/>
    <property type="evidence" value="ECO:0007669"/>
    <property type="project" value="UniProtKB-EC"/>
</dbReference>
<keyword evidence="8 10" id="KW-1208">Phospholipid metabolism</keyword>
<dbReference type="EC" id="2.7.8.5" evidence="10"/>
<keyword evidence="13" id="KW-1185">Reference proteome</keyword>
<dbReference type="AlphaFoldDB" id="A0A5C3MMM0"/>
<accession>A0A5C3MMM0</accession>
<dbReference type="PANTHER" id="PTHR12586:SF1">
    <property type="entry name" value="CDP-DIACYLGLYCEROL--GLYCEROL-3-PHOSPHATE 3-PHOSPHATIDYLTRANSFERASE, MITOCHONDRIAL"/>
    <property type="match status" value="1"/>
</dbReference>
<keyword evidence="10" id="KW-0067">ATP-binding</keyword>
<dbReference type="Proteomes" id="UP000305948">
    <property type="component" value="Unassembled WGS sequence"/>
</dbReference>
<organism evidence="12 13">
    <name type="scientific">Heliocybe sulcata</name>
    <dbReference type="NCBI Taxonomy" id="5364"/>
    <lineage>
        <taxon>Eukaryota</taxon>
        <taxon>Fungi</taxon>
        <taxon>Dikarya</taxon>
        <taxon>Basidiomycota</taxon>
        <taxon>Agaricomycotina</taxon>
        <taxon>Agaricomycetes</taxon>
        <taxon>Gloeophyllales</taxon>
        <taxon>Gloeophyllaceae</taxon>
        <taxon>Heliocybe</taxon>
    </lineage>
</organism>
<reference evidence="12 13" key="1">
    <citation type="journal article" date="2019" name="Nat. Ecol. Evol.">
        <title>Megaphylogeny resolves global patterns of mushroom evolution.</title>
        <authorList>
            <person name="Varga T."/>
            <person name="Krizsan K."/>
            <person name="Foldi C."/>
            <person name="Dima B."/>
            <person name="Sanchez-Garcia M."/>
            <person name="Sanchez-Ramirez S."/>
            <person name="Szollosi G.J."/>
            <person name="Szarkandi J.G."/>
            <person name="Papp V."/>
            <person name="Albert L."/>
            <person name="Andreopoulos W."/>
            <person name="Angelini C."/>
            <person name="Antonin V."/>
            <person name="Barry K.W."/>
            <person name="Bougher N.L."/>
            <person name="Buchanan P."/>
            <person name="Buyck B."/>
            <person name="Bense V."/>
            <person name="Catcheside P."/>
            <person name="Chovatia M."/>
            <person name="Cooper J."/>
            <person name="Damon W."/>
            <person name="Desjardin D."/>
            <person name="Finy P."/>
            <person name="Geml J."/>
            <person name="Haridas S."/>
            <person name="Hughes K."/>
            <person name="Justo A."/>
            <person name="Karasinski D."/>
            <person name="Kautmanova I."/>
            <person name="Kiss B."/>
            <person name="Kocsube S."/>
            <person name="Kotiranta H."/>
            <person name="LaButti K.M."/>
            <person name="Lechner B.E."/>
            <person name="Liimatainen K."/>
            <person name="Lipzen A."/>
            <person name="Lukacs Z."/>
            <person name="Mihaltcheva S."/>
            <person name="Morgado L.N."/>
            <person name="Niskanen T."/>
            <person name="Noordeloos M.E."/>
            <person name="Ohm R.A."/>
            <person name="Ortiz-Santana B."/>
            <person name="Ovrebo C."/>
            <person name="Racz N."/>
            <person name="Riley R."/>
            <person name="Savchenko A."/>
            <person name="Shiryaev A."/>
            <person name="Soop K."/>
            <person name="Spirin V."/>
            <person name="Szebenyi C."/>
            <person name="Tomsovsky M."/>
            <person name="Tulloss R.E."/>
            <person name="Uehling J."/>
            <person name="Grigoriev I.V."/>
            <person name="Vagvolgyi C."/>
            <person name="Papp T."/>
            <person name="Martin F.M."/>
            <person name="Miettinen O."/>
            <person name="Hibbett D.S."/>
            <person name="Nagy L.G."/>
        </authorList>
    </citation>
    <scope>NUCLEOTIDE SEQUENCE [LARGE SCALE GENOMIC DNA]</scope>
    <source>
        <strain evidence="12 13">OMC1185</strain>
    </source>
</reference>
<evidence type="ECO:0000313" key="13">
    <source>
        <dbReference type="Proteomes" id="UP000305948"/>
    </source>
</evidence>
<comment type="catalytic activity">
    <reaction evidence="9 10">
        <text>a CDP-1,2-diacyl-sn-glycerol + sn-glycerol 3-phosphate = a 1,2-diacyl-sn-glycero-3-phospho-(1'-sn-glycero-3'-phosphate) + CMP + H(+)</text>
        <dbReference type="Rhea" id="RHEA:12593"/>
        <dbReference type="ChEBI" id="CHEBI:15378"/>
        <dbReference type="ChEBI" id="CHEBI:57597"/>
        <dbReference type="ChEBI" id="CHEBI:58332"/>
        <dbReference type="ChEBI" id="CHEBI:60110"/>
        <dbReference type="ChEBI" id="CHEBI:60377"/>
        <dbReference type="EC" id="2.7.8.5"/>
    </reaction>
</comment>
<keyword evidence="10" id="KW-0496">Mitochondrion</keyword>
<evidence type="ECO:0000256" key="1">
    <source>
        <dbReference type="ARBA" id="ARBA00005042"/>
    </source>
</evidence>
<evidence type="ECO:0000313" key="12">
    <source>
        <dbReference type="EMBL" id="TFK46642.1"/>
    </source>
</evidence>
<comment type="subcellular location">
    <subcellularLocation>
        <location evidence="10">Mitochondrion</location>
    </subcellularLocation>
</comment>
<dbReference type="PIRSF" id="PIRSF000850">
    <property type="entry name" value="Phospholipase_D_PSS"/>
    <property type="match status" value="1"/>
</dbReference>
<dbReference type="CDD" id="cd09137">
    <property type="entry name" value="PLDc_PGS1_euk_2"/>
    <property type="match status" value="1"/>
</dbReference>
<dbReference type="GO" id="GO:0005739">
    <property type="term" value="C:mitochondrion"/>
    <property type="evidence" value="ECO:0007669"/>
    <property type="project" value="UniProtKB-SubCell"/>
</dbReference>
<sequence>MAKLVPPRFNEGWGTWHAKIYGADDDVMISGANLNKSYFTNRQDRYVHFRSHPEFAQYCHSYLRTASAFSYALHPSPSSLYSLHWPDANAHPHRIEHKAALAFRKFQSSYTQSRIGWTHHLGEDRVLLFPVMQAGQFNIREEEECMRFLFDEVQNKAEHRGIHEPRPRIDLTSGYFGLYGLYKDLILSSTFGCRILAASPKANGFYGSKGISGRIPEGYTYLEQRFMRAVRAAGRSEPGDAALHIGGSQQGVQLSEWERGGWTYHAKGLWLSPTHDSAPVLTLLGSTNLNSRSANLDTELSFIMMSSSPELRRQLQQEVEGLWRHARPWQGAGRKVRLGTKALVNVVGGML</sequence>
<protein>
    <recommendedName>
        <fullName evidence="10">CDP-diacylglycerol--glycerol-3-phosphate 3-phosphatidyltransferase</fullName>
        <ecNumber evidence="10">2.7.8.5</ecNumber>
    </recommendedName>
</protein>
<comment type="pathway">
    <text evidence="1 10">Phospholipid metabolism; phosphatidylglycerol biosynthesis; phosphatidylglycerol from CDP-diacylglycerol: step 1/2.</text>
</comment>
<evidence type="ECO:0000256" key="9">
    <source>
        <dbReference type="ARBA" id="ARBA00048586"/>
    </source>
</evidence>
<dbReference type="SUPFAM" id="SSF56024">
    <property type="entry name" value="Phospholipase D/nuclease"/>
    <property type="match status" value="2"/>
</dbReference>
<keyword evidence="10" id="KW-0547">Nucleotide-binding</keyword>
<keyword evidence="4 10" id="KW-0808">Transferase</keyword>
<evidence type="ECO:0000256" key="7">
    <source>
        <dbReference type="ARBA" id="ARBA00023209"/>
    </source>
</evidence>
<evidence type="ECO:0000256" key="8">
    <source>
        <dbReference type="ARBA" id="ARBA00023264"/>
    </source>
</evidence>
<dbReference type="EMBL" id="ML213528">
    <property type="protein sequence ID" value="TFK46642.1"/>
    <property type="molecule type" value="Genomic_DNA"/>
</dbReference>
<keyword evidence="5" id="KW-0677">Repeat</keyword>
<evidence type="ECO:0000256" key="5">
    <source>
        <dbReference type="ARBA" id="ARBA00022737"/>
    </source>
</evidence>
<evidence type="ECO:0000256" key="3">
    <source>
        <dbReference type="ARBA" id="ARBA00022516"/>
    </source>
</evidence>
<evidence type="ECO:0000259" key="11">
    <source>
        <dbReference type="PROSITE" id="PS50035"/>
    </source>
</evidence>
<dbReference type="InterPro" id="IPR001736">
    <property type="entry name" value="PLipase_D/transphosphatidylase"/>
</dbReference>
<evidence type="ECO:0000256" key="4">
    <source>
        <dbReference type="ARBA" id="ARBA00022679"/>
    </source>
</evidence>
<dbReference type="OrthoDB" id="10250191at2759"/>
<dbReference type="UniPathway" id="UPA00084">
    <property type="reaction ID" value="UER00503"/>
</dbReference>
<comment type="similarity">
    <text evidence="2 10">Belongs to the CDP-alcohol phosphatidyltransferase class-II family.</text>
</comment>
<dbReference type="PANTHER" id="PTHR12586">
    <property type="entry name" value="CDP-DIACYLGLYCEROL--SERINE O-PHOSPHATIDYLTRANSFERASE"/>
    <property type="match status" value="1"/>
</dbReference>
<dbReference type="Gene3D" id="3.30.870.10">
    <property type="entry name" value="Endonuclease Chain A"/>
    <property type="match status" value="2"/>
</dbReference>
<evidence type="ECO:0000256" key="10">
    <source>
        <dbReference type="RuleBase" id="RU365024"/>
    </source>
</evidence>
<feature type="domain" description="PLD phosphodiesterase" evidence="11">
    <location>
        <begin position="17"/>
        <end position="38"/>
    </location>
</feature>
<comment type="function">
    <text evidence="10">Functions in the biosynthesis of the anionic phospholipids phosphatidylglycerol and cardiolipin.</text>
</comment>
<evidence type="ECO:0000256" key="2">
    <source>
        <dbReference type="ARBA" id="ARBA00010682"/>
    </source>
</evidence>
<keyword evidence="7 10" id="KW-0594">Phospholipid biosynthesis</keyword>